<keyword evidence="5 6" id="KW-0464">Manganese</keyword>
<dbReference type="InterPro" id="IPR011766">
    <property type="entry name" value="TPP_enzyme_TPP-bd"/>
</dbReference>
<dbReference type="GO" id="GO:0070204">
    <property type="term" value="F:2-succinyl-5-enolpyruvyl-6-hydroxy-3-cyclohexene-1-carboxylic-acid synthase activity"/>
    <property type="evidence" value="ECO:0007669"/>
    <property type="project" value="UniProtKB-EC"/>
</dbReference>
<name>A0ABW5SDS9_9FLAO</name>
<dbReference type="Proteomes" id="UP001597357">
    <property type="component" value="Unassembled WGS sequence"/>
</dbReference>
<comment type="similarity">
    <text evidence="6">Belongs to the TPP enzyme family. MenD subfamily.</text>
</comment>
<keyword evidence="4 6" id="KW-0786">Thiamine pyrophosphate</keyword>
<accession>A0ABW5SDS9</accession>
<dbReference type="CDD" id="cd02009">
    <property type="entry name" value="TPP_SHCHC_synthase"/>
    <property type="match status" value="1"/>
</dbReference>
<dbReference type="PANTHER" id="PTHR42916">
    <property type="entry name" value="2-SUCCINYL-5-ENOLPYRUVYL-6-HYDROXY-3-CYCLOHEXENE-1-CARBOXYLATE SYNTHASE"/>
    <property type="match status" value="1"/>
</dbReference>
<organism evidence="9 10">
    <name type="scientific">Mesonia sediminis</name>
    <dbReference type="NCBI Taxonomy" id="1703946"/>
    <lineage>
        <taxon>Bacteria</taxon>
        <taxon>Pseudomonadati</taxon>
        <taxon>Bacteroidota</taxon>
        <taxon>Flavobacteriia</taxon>
        <taxon>Flavobacteriales</taxon>
        <taxon>Flavobacteriaceae</taxon>
        <taxon>Mesonia</taxon>
    </lineage>
</organism>
<comment type="caution">
    <text evidence="9">The sequence shown here is derived from an EMBL/GenBank/DDBJ whole genome shotgun (WGS) entry which is preliminary data.</text>
</comment>
<comment type="cofactor">
    <cofactor evidence="6">
        <name>thiamine diphosphate</name>
        <dbReference type="ChEBI" id="CHEBI:58937"/>
    </cofactor>
    <text evidence="6">Binds 1 thiamine pyrophosphate per subunit.</text>
</comment>
<comment type="function">
    <text evidence="6">Catalyzes the thiamine diphosphate-dependent decarboxylation of 2-oxoglutarate and the subsequent addition of the resulting succinic semialdehyde-thiamine pyrophosphate anion to isochorismate to yield 2-succinyl-5-enolpyruvyl-6-hydroxy-3-cyclohexene-1-carboxylate (SEPHCHC).</text>
</comment>
<dbReference type="EC" id="2.2.1.9" evidence="6"/>
<dbReference type="Gene3D" id="3.40.50.970">
    <property type="match status" value="2"/>
</dbReference>
<evidence type="ECO:0000259" key="8">
    <source>
        <dbReference type="Pfam" id="PF02776"/>
    </source>
</evidence>
<dbReference type="InterPro" id="IPR004433">
    <property type="entry name" value="MenaQ_synth_MenD"/>
</dbReference>
<dbReference type="Gene3D" id="3.40.50.1220">
    <property type="entry name" value="TPP-binding domain"/>
    <property type="match status" value="1"/>
</dbReference>
<dbReference type="PIRSF" id="PIRSF004983">
    <property type="entry name" value="MenD"/>
    <property type="match status" value="1"/>
</dbReference>
<dbReference type="RefSeq" id="WP_379044870.1">
    <property type="nucleotide sequence ID" value="NZ_JBHULZ010000023.1"/>
</dbReference>
<keyword evidence="2 6" id="KW-0479">Metal-binding</keyword>
<dbReference type="SUPFAM" id="SSF52518">
    <property type="entry name" value="Thiamin diphosphate-binding fold (THDP-binding)"/>
    <property type="match status" value="2"/>
</dbReference>
<evidence type="ECO:0000256" key="2">
    <source>
        <dbReference type="ARBA" id="ARBA00022723"/>
    </source>
</evidence>
<dbReference type="InterPro" id="IPR012001">
    <property type="entry name" value="Thiamin_PyroP_enz_TPP-bd_dom"/>
</dbReference>
<comment type="pathway">
    <text evidence="6">Quinol/quinone metabolism; 1,4-dihydroxy-2-naphthoate biosynthesis; 1,4-dihydroxy-2-naphthoate from chorismate: step 2/7.</text>
</comment>
<evidence type="ECO:0000256" key="6">
    <source>
        <dbReference type="HAMAP-Rule" id="MF_01659"/>
    </source>
</evidence>
<comment type="subunit">
    <text evidence="6">Homodimer.</text>
</comment>
<sequence>MQISSIPLAQSIVLLCLSKGINHIVISPGSRNAPLTISFSNHPEIKAFSIVDERSAAFVALGMAQQLNKPVGLLCTSGSALLNYYPAIAEAFYSDVPLVVISADRPVERIDIGDGQTIRQKNVFSNHILYEANLHSEVVTDVYQNDKKIEQKFGEAKLHNQREINLALNTAIEKNGPVHINVPFYEPLYGLVDKPTVAPLLIEPNLASKKLEMQEVKPFADKWSKAKRKLIIVGVLAPNSIEQQYLEILVKDPSVLIFTETTSNLHHPNLISRIDKLIAPLENIPNPAEAFEKLQPDILISLGGLIISKKVKAFLRNYQPKEHWHVGTNQALNTYFCLNKHFDVTINHFFSVFFPMIKEVESDYQAFWINKKNQRDAHHQEYMKNLPYSDLKAFEYLVQNLPQKQLVHFSNSSIIRYAQLFKFKPHQYIYCNRGTSGIDGSSSTAIGAAIVSDFPTTLVTGDLSFFYDSNALWNNYIPHNFKIILINNGGGGIFKILPGAQENPTFETYFETKHQLNASHLCKMYGFEYHCVHQETTLADCLSHVFQQNDKPQLVEIFTGNEHNDVLLKNYFKYKTKN</sequence>
<keyword evidence="6" id="KW-0474">Menaquinone biosynthesis</keyword>
<evidence type="ECO:0000256" key="3">
    <source>
        <dbReference type="ARBA" id="ARBA00022842"/>
    </source>
</evidence>
<dbReference type="NCBIfam" id="TIGR00173">
    <property type="entry name" value="menD"/>
    <property type="match status" value="1"/>
</dbReference>
<evidence type="ECO:0000259" key="7">
    <source>
        <dbReference type="Pfam" id="PF02775"/>
    </source>
</evidence>
<feature type="domain" description="Thiamine pyrophosphate enzyme TPP-binding" evidence="7">
    <location>
        <begin position="418"/>
        <end position="557"/>
    </location>
</feature>
<dbReference type="Pfam" id="PF02775">
    <property type="entry name" value="TPP_enzyme_C"/>
    <property type="match status" value="1"/>
</dbReference>
<gene>
    <name evidence="6 9" type="primary">menD</name>
    <name evidence="9" type="ORF">ACFSQ0_04735</name>
</gene>
<protein>
    <recommendedName>
        <fullName evidence="6">2-succinyl-5-enolpyruvyl-6-hydroxy-3-cyclohexene-1-carboxylate synthase</fullName>
        <shortName evidence="6">SEPHCHC synthase</shortName>
        <ecNumber evidence="6">2.2.1.9</ecNumber>
    </recommendedName>
    <alternativeName>
        <fullName evidence="6">Menaquinone biosynthesis protein MenD</fullName>
    </alternativeName>
</protein>
<keyword evidence="1 6" id="KW-0808">Transferase</keyword>
<dbReference type="Pfam" id="PF02776">
    <property type="entry name" value="TPP_enzyme_N"/>
    <property type="match status" value="1"/>
</dbReference>
<dbReference type="InterPro" id="IPR029061">
    <property type="entry name" value="THDP-binding"/>
</dbReference>
<reference evidence="10" key="1">
    <citation type="journal article" date="2019" name="Int. J. Syst. Evol. Microbiol.">
        <title>The Global Catalogue of Microorganisms (GCM) 10K type strain sequencing project: providing services to taxonomists for standard genome sequencing and annotation.</title>
        <authorList>
            <consortium name="The Broad Institute Genomics Platform"/>
            <consortium name="The Broad Institute Genome Sequencing Center for Infectious Disease"/>
            <person name="Wu L."/>
            <person name="Ma J."/>
        </authorList>
    </citation>
    <scope>NUCLEOTIDE SEQUENCE [LARGE SCALE GENOMIC DNA]</scope>
    <source>
        <strain evidence="10">KCTC 42255</strain>
    </source>
</reference>
<keyword evidence="10" id="KW-1185">Reference proteome</keyword>
<proteinExistence type="inferred from homology"/>
<dbReference type="EMBL" id="JBHULZ010000023">
    <property type="protein sequence ID" value="MFD2697289.1"/>
    <property type="molecule type" value="Genomic_DNA"/>
</dbReference>
<feature type="domain" description="Thiamine pyrophosphate enzyme N-terminal TPP-binding" evidence="8">
    <location>
        <begin position="9"/>
        <end position="117"/>
    </location>
</feature>
<dbReference type="PANTHER" id="PTHR42916:SF1">
    <property type="entry name" value="PROTEIN PHYLLO, CHLOROPLASTIC"/>
    <property type="match status" value="1"/>
</dbReference>
<evidence type="ECO:0000256" key="5">
    <source>
        <dbReference type="ARBA" id="ARBA00023211"/>
    </source>
</evidence>
<comment type="pathway">
    <text evidence="6">Quinol/quinone metabolism; menaquinone biosynthesis.</text>
</comment>
<evidence type="ECO:0000256" key="1">
    <source>
        <dbReference type="ARBA" id="ARBA00022679"/>
    </source>
</evidence>
<comment type="catalytic activity">
    <reaction evidence="6">
        <text>isochorismate + 2-oxoglutarate + H(+) = 5-enolpyruvoyl-6-hydroxy-2-succinyl-cyclohex-3-ene-1-carboxylate + CO2</text>
        <dbReference type="Rhea" id="RHEA:25593"/>
        <dbReference type="ChEBI" id="CHEBI:15378"/>
        <dbReference type="ChEBI" id="CHEBI:16526"/>
        <dbReference type="ChEBI" id="CHEBI:16810"/>
        <dbReference type="ChEBI" id="CHEBI:29780"/>
        <dbReference type="ChEBI" id="CHEBI:58818"/>
        <dbReference type="EC" id="2.2.1.9"/>
    </reaction>
</comment>
<evidence type="ECO:0000313" key="9">
    <source>
        <dbReference type="EMBL" id="MFD2697289.1"/>
    </source>
</evidence>
<evidence type="ECO:0000313" key="10">
    <source>
        <dbReference type="Proteomes" id="UP001597357"/>
    </source>
</evidence>
<keyword evidence="3 6" id="KW-0460">Magnesium</keyword>
<comment type="cofactor">
    <cofactor evidence="6">
        <name>Mg(2+)</name>
        <dbReference type="ChEBI" id="CHEBI:18420"/>
    </cofactor>
    <cofactor evidence="6">
        <name>Mn(2+)</name>
        <dbReference type="ChEBI" id="CHEBI:29035"/>
    </cofactor>
</comment>
<dbReference type="CDD" id="cd07037">
    <property type="entry name" value="TPP_PYR_MenD"/>
    <property type="match status" value="1"/>
</dbReference>
<evidence type="ECO:0000256" key="4">
    <source>
        <dbReference type="ARBA" id="ARBA00023052"/>
    </source>
</evidence>
<dbReference type="HAMAP" id="MF_01659">
    <property type="entry name" value="MenD"/>
    <property type="match status" value="1"/>
</dbReference>